<proteinExistence type="predicted"/>
<organism evidence="1 2">
    <name type="scientific">Rhizobium puerariae</name>
    <dbReference type="NCBI Taxonomy" id="1585791"/>
    <lineage>
        <taxon>Bacteria</taxon>
        <taxon>Pseudomonadati</taxon>
        <taxon>Pseudomonadota</taxon>
        <taxon>Alphaproteobacteria</taxon>
        <taxon>Hyphomicrobiales</taxon>
        <taxon>Rhizobiaceae</taxon>
        <taxon>Rhizobium/Agrobacterium group</taxon>
        <taxon>Rhizobium</taxon>
    </lineage>
</organism>
<dbReference type="RefSeq" id="WP_377263738.1">
    <property type="nucleotide sequence ID" value="NZ_JBHMAA010000021.1"/>
</dbReference>
<evidence type="ECO:0000313" key="2">
    <source>
        <dbReference type="Proteomes" id="UP001589692"/>
    </source>
</evidence>
<evidence type="ECO:0008006" key="3">
    <source>
        <dbReference type="Google" id="ProtNLM"/>
    </source>
</evidence>
<dbReference type="Gene3D" id="3.40.50.1460">
    <property type="match status" value="1"/>
</dbReference>
<gene>
    <name evidence="1" type="ORF">ACFFP0_19040</name>
</gene>
<protein>
    <recommendedName>
        <fullName evidence="3">Caspase family protein</fullName>
    </recommendedName>
</protein>
<evidence type="ECO:0000313" key="1">
    <source>
        <dbReference type="EMBL" id="MFB9950950.1"/>
    </source>
</evidence>
<sequence length="487" mass="54093">MPTLPGVLEAIDEICAWATQRNYDVIQIDDRNAPVTVNRIREHLTPILEDEPDPSLLLDRDRIVVYFCGHGIAAWPDQYWILSPGPNQSRDRISANGLRDVLASYDPLQIAVISDACRSAAALSGTGDPVLDRLEGSSRNPQKDIFYSCREGTSSFAMPATASEPAYLIFSSVLMKALSAPDGLNIDPLLAQLNRQVVTSQSLSDYLESNVPAAALGVDRQQAPQCDPGFRPLNHIYEEFKSPDALHDIPDVDDPTSSDSSGDLSLFEFDLDDASDFSEDAFDRDGDAEQHSGRSVLNNMVAYLRRQYRLKEEDRISRGQAKRFELSRSEWRAPLVRLVAEQLSEANPNNPSIAILGSRRPNILLPGRRKAVVRDQLNTEVRGSRVDFFKLEDVNRRSSETACLRYGDRSLSLIPIFADMHVVTSVQNLDGDQGLEFLSWIPVYGDFADDKLLHSAEALKGLSHGYLRSADAKKLPDKYGTQSTLTQ</sequence>
<accession>A0ABV6ANQ5</accession>
<reference evidence="1 2" key="1">
    <citation type="submission" date="2024-09" db="EMBL/GenBank/DDBJ databases">
        <authorList>
            <person name="Sun Q."/>
            <person name="Mori K."/>
        </authorList>
    </citation>
    <scope>NUCLEOTIDE SEQUENCE [LARGE SCALE GENOMIC DNA]</scope>
    <source>
        <strain evidence="1 2">TBRC 4938</strain>
    </source>
</reference>
<dbReference type="EMBL" id="JBHMAA010000021">
    <property type="protein sequence ID" value="MFB9950950.1"/>
    <property type="molecule type" value="Genomic_DNA"/>
</dbReference>
<keyword evidence="2" id="KW-1185">Reference proteome</keyword>
<dbReference type="Proteomes" id="UP001589692">
    <property type="component" value="Unassembled WGS sequence"/>
</dbReference>
<comment type="caution">
    <text evidence="1">The sequence shown here is derived from an EMBL/GenBank/DDBJ whole genome shotgun (WGS) entry which is preliminary data.</text>
</comment>
<name>A0ABV6ANQ5_9HYPH</name>